<evidence type="ECO:0000313" key="2">
    <source>
        <dbReference type="EMBL" id="CAK0823478.1"/>
    </source>
</evidence>
<evidence type="ECO:0000256" key="1">
    <source>
        <dbReference type="SAM" id="MobiDB-lite"/>
    </source>
</evidence>
<comment type="caution">
    <text evidence="2">The sequence shown here is derived from an EMBL/GenBank/DDBJ whole genome shotgun (WGS) entry which is preliminary data.</text>
</comment>
<feature type="non-terminal residue" evidence="2">
    <location>
        <position position="1"/>
    </location>
</feature>
<accession>A0ABN9S1Z5</accession>
<proteinExistence type="predicted"/>
<dbReference type="EMBL" id="CAUYUJ010008291">
    <property type="protein sequence ID" value="CAK0823478.1"/>
    <property type="molecule type" value="Genomic_DNA"/>
</dbReference>
<dbReference type="Proteomes" id="UP001189429">
    <property type="component" value="Unassembled WGS sequence"/>
</dbReference>
<evidence type="ECO:0000313" key="3">
    <source>
        <dbReference type="Proteomes" id="UP001189429"/>
    </source>
</evidence>
<protein>
    <submittedName>
        <fullName evidence="2">Uncharacterized protein</fullName>
    </submittedName>
</protein>
<feature type="region of interest" description="Disordered" evidence="1">
    <location>
        <begin position="229"/>
        <end position="254"/>
    </location>
</feature>
<organism evidence="2 3">
    <name type="scientific">Prorocentrum cordatum</name>
    <dbReference type="NCBI Taxonomy" id="2364126"/>
    <lineage>
        <taxon>Eukaryota</taxon>
        <taxon>Sar</taxon>
        <taxon>Alveolata</taxon>
        <taxon>Dinophyceae</taxon>
        <taxon>Prorocentrales</taxon>
        <taxon>Prorocentraceae</taxon>
        <taxon>Prorocentrum</taxon>
    </lineage>
</organism>
<feature type="compositionally biased region" description="Basic residues" evidence="1">
    <location>
        <begin position="22"/>
        <end position="33"/>
    </location>
</feature>
<gene>
    <name evidence="2" type="ORF">PCOR1329_LOCUS24172</name>
</gene>
<keyword evidence="3" id="KW-1185">Reference proteome</keyword>
<name>A0ABN9S1Z5_9DINO</name>
<feature type="region of interest" description="Disordered" evidence="1">
    <location>
        <begin position="1"/>
        <end position="33"/>
    </location>
</feature>
<sequence length="338" mass="37851">ASITNPRDPAGSMSSRKPGVMKAKKGTPMRARARSLGAIVESDSEMESDHSWEKLPEVREMLAQEAMSEQEIMDFLEGKMKLPAVHQRWRHLVLKVMSIEMVTRAMQQVARRMPSSFTESFQKSECPHPPWAVRHGSNATSVYAHCTQCSDRLFLRNKTAHKIFEAQKKREDRESAKRDRQGQKELAKKMMENYRNAPKGGKAASISASPVPPVPHNLYVLEEEGYVKYKSPPPSSPAETSESKELKKAPPGSCRRTALSDMKYVVDSQKTQNEHMWKTVQDFIQQGINLNHDLVQQGTNMTHDVQQRSSQTSLSETDTQRLAAVIATGTKASAASSS</sequence>
<reference evidence="2" key="1">
    <citation type="submission" date="2023-10" db="EMBL/GenBank/DDBJ databases">
        <authorList>
            <person name="Chen Y."/>
            <person name="Shah S."/>
            <person name="Dougan E. K."/>
            <person name="Thang M."/>
            <person name="Chan C."/>
        </authorList>
    </citation>
    <scope>NUCLEOTIDE SEQUENCE [LARGE SCALE GENOMIC DNA]</scope>
</reference>